<organism evidence="3 4">
    <name type="scientific">Zostera marina</name>
    <name type="common">Eelgrass</name>
    <dbReference type="NCBI Taxonomy" id="29655"/>
    <lineage>
        <taxon>Eukaryota</taxon>
        <taxon>Viridiplantae</taxon>
        <taxon>Streptophyta</taxon>
        <taxon>Embryophyta</taxon>
        <taxon>Tracheophyta</taxon>
        <taxon>Spermatophyta</taxon>
        <taxon>Magnoliopsida</taxon>
        <taxon>Liliopsida</taxon>
        <taxon>Zosteraceae</taxon>
        <taxon>Zostera</taxon>
    </lineage>
</organism>
<dbReference type="Proteomes" id="UP000036987">
    <property type="component" value="Unassembled WGS sequence"/>
</dbReference>
<dbReference type="OMA" id="VWRIDEM"/>
<dbReference type="InterPro" id="IPR013783">
    <property type="entry name" value="Ig-like_fold"/>
</dbReference>
<sequence>MFLGSNSGQNSVDGIGGLVPMRFVWPYGGRRVYLMGSFTRWSEFIQMVPMEGCPTVFQAIINLTPGHHQFKFYVDGQYHHDEHQPSVSCNIGVVNTVFLSREPDVSVSGNNMDVDNENSRFGEILKISQSDLEVSRSRISEFLSTETAYKMMPDSGKEIVLDVDLAVEQAFHILYQQGACMSVLWDSHRGQFAGILSPLDFILILKELGNHGSNLTEEELETHTIAAWKQRKPQMRVDGQGRVLPRCLIHVRCFKRFPDFLLFCPFKEVSIINNRYFLI</sequence>
<proteinExistence type="inferred from homology"/>
<name>A0A0K9NYA6_ZOSMR</name>
<dbReference type="InterPro" id="IPR050827">
    <property type="entry name" value="CRP1_MDG1_kinase"/>
</dbReference>
<comment type="caution">
    <text evidence="3">The sequence shown here is derived from an EMBL/GenBank/DDBJ whole genome shotgun (WGS) entry which is preliminary data.</text>
</comment>
<dbReference type="InterPro" id="IPR046342">
    <property type="entry name" value="CBS_dom_sf"/>
</dbReference>
<reference evidence="4" key="1">
    <citation type="journal article" date="2016" name="Nature">
        <title>The genome of the seagrass Zostera marina reveals angiosperm adaptation to the sea.</title>
        <authorList>
            <person name="Olsen J.L."/>
            <person name="Rouze P."/>
            <person name="Verhelst B."/>
            <person name="Lin Y.-C."/>
            <person name="Bayer T."/>
            <person name="Collen J."/>
            <person name="Dattolo E."/>
            <person name="De Paoli E."/>
            <person name="Dittami S."/>
            <person name="Maumus F."/>
            <person name="Michel G."/>
            <person name="Kersting A."/>
            <person name="Lauritano C."/>
            <person name="Lohaus R."/>
            <person name="Toepel M."/>
            <person name="Tonon T."/>
            <person name="Vanneste K."/>
            <person name="Amirebrahimi M."/>
            <person name="Brakel J."/>
            <person name="Bostroem C."/>
            <person name="Chovatia M."/>
            <person name="Grimwood J."/>
            <person name="Jenkins J.W."/>
            <person name="Jueterbock A."/>
            <person name="Mraz A."/>
            <person name="Stam W.T."/>
            <person name="Tice H."/>
            <person name="Bornberg-Bauer E."/>
            <person name="Green P.J."/>
            <person name="Pearson G.A."/>
            <person name="Procaccini G."/>
            <person name="Duarte C.M."/>
            <person name="Schmutz J."/>
            <person name="Reusch T.B.H."/>
            <person name="Van de Peer Y."/>
        </authorList>
    </citation>
    <scope>NUCLEOTIDE SEQUENCE [LARGE SCALE GENOMIC DNA]</scope>
    <source>
        <strain evidence="4">cv. Finnish</strain>
    </source>
</reference>
<dbReference type="InterPro" id="IPR014756">
    <property type="entry name" value="Ig_E-set"/>
</dbReference>
<dbReference type="Gene3D" id="2.60.40.10">
    <property type="entry name" value="Immunoglobulins"/>
    <property type="match status" value="1"/>
</dbReference>
<comment type="similarity">
    <text evidence="1">Belongs to the 5'-AMP-activated protein kinase beta subunit family.</text>
</comment>
<accession>A0A0K9NYA6</accession>
<evidence type="ECO:0000313" key="3">
    <source>
        <dbReference type="EMBL" id="KMZ60920.1"/>
    </source>
</evidence>
<evidence type="ECO:0000259" key="2">
    <source>
        <dbReference type="Pfam" id="PF16561"/>
    </source>
</evidence>
<dbReference type="SUPFAM" id="SSF54631">
    <property type="entry name" value="CBS-domain pair"/>
    <property type="match status" value="1"/>
</dbReference>
<dbReference type="STRING" id="29655.A0A0K9NYA6"/>
<dbReference type="InterPro" id="IPR032640">
    <property type="entry name" value="AMPK1_CBM"/>
</dbReference>
<feature type="domain" description="AMP-activated protein kinase glycogen-binding" evidence="2">
    <location>
        <begin position="19"/>
        <end position="98"/>
    </location>
</feature>
<dbReference type="AlphaFoldDB" id="A0A0K9NYA6"/>
<keyword evidence="4" id="KW-1185">Reference proteome</keyword>
<dbReference type="GO" id="GO:0009507">
    <property type="term" value="C:chloroplast"/>
    <property type="evidence" value="ECO:0007669"/>
    <property type="project" value="UniProtKB-ARBA"/>
</dbReference>
<dbReference type="Pfam" id="PF16561">
    <property type="entry name" value="AMPK1_CBM"/>
    <property type="match status" value="1"/>
</dbReference>
<dbReference type="EMBL" id="LFYR01001565">
    <property type="protein sequence ID" value="KMZ60920.1"/>
    <property type="molecule type" value="Genomic_DNA"/>
</dbReference>
<gene>
    <name evidence="3" type="ORF">ZOSMA_56G01540</name>
</gene>
<dbReference type="PANTHER" id="PTHR10343:SF84">
    <property type="entry name" value="5'-AMP-ACTIVATED PROTEIN KINASE SUBUNIT BETA-1"/>
    <property type="match status" value="1"/>
</dbReference>
<evidence type="ECO:0000313" key="4">
    <source>
        <dbReference type="Proteomes" id="UP000036987"/>
    </source>
</evidence>
<protein>
    <recommendedName>
        <fullName evidence="2">AMP-activated protein kinase glycogen-binding domain-containing protein</fullName>
    </recommendedName>
</protein>
<dbReference type="Gene3D" id="3.10.580.10">
    <property type="entry name" value="CBS-domain"/>
    <property type="match status" value="1"/>
</dbReference>
<dbReference type="CDD" id="cd02859">
    <property type="entry name" value="E_set_AMPKbeta_like_N"/>
    <property type="match status" value="1"/>
</dbReference>
<dbReference type="SUPFAM" id="SSF81296">
    <property type="entry name" value="E set domains"/>
    <property type="match status" value="1"/>
</dbReference>
<dbReference type="PANTHER" id="PTHR10343">
    <property type="entry name" value="5'-AMP-ACTIVATED PROTEIN KINASE , BETA SUBUNIT"/>
    <property type="match status" value="1"/>
</dbReference>
<dbReference type="FunFam" id="2.60.40.10:FF:001860">
    <property type="entry name" value="Sucrose nonfermenting 4-like protein"/>
    <property type="match status" value="1"/>
</dbReference>
<dbReference type="OrthoDB" id="531008at2759"/>
<evidence type="ECO:0000256" key="1">
    <source>
        <dbReference type="ARBA" id="ARBA00010926"/>
    </source>
</evidence>